<evidence type="ECO:0000256" key="2">
    <source>
        <dbReference type="SAM" id="MobiDB-lite"/>
    </source>
</evidence>
<feature type="compositionally biased region" description="Low complexity" evidence="2">
    <location>
        <begin position="230"/>
        <end position="245"/>
    </location>
</feature>
<name>G0TTC1_TRYVY</name>
<keyword evidence="1" id="KW-0175">Coiled coil</keyword>
<organism evidence="3">
    <name type="scientific">Trypanosoma vivax (strain Y486)</name>
    <dbReference type="NCBI Taxonomy" id="1055687"/>
    <lineage>
        <taxon>Eukaryota</taxon>
        <taxon>Discoba</taxon>
        <taxon>Euglenozoa</taxon>
        <taxon>Kinetoplastea</taxon>
        <taxon>Metakinetoplastina</taxon>
        <taxon>Trypanosomatida</taxon>
        <taxon>Trypanosomatidae</taxon>
        <taxon>Trypanosoma</taxon>
        <taxon>Duttonella</taxon>
    </lineage>
</organism>
<feature type="region of interest" description="Disordered" evidence="2">
    <location>
        <begin position="227"/>
        <end position="246"/>
    </location>
</feature>
<dbReference type="EMBL" id="HE573019">
    <property type="protein sequence ID" value="CCC47202.1"/>
    <property type="molecule type" value="Genomic_DNA"/>
</dbReference>
<feature type="coiled-coil region" evidence="1">
    <location>
        <begin position="178"/>
        <end position="219"/>
    </location>
</feature>
<dbReference type="AlphaFoldDB" id="G0TTC1"/>
<evidence type="ECO:0000313" key="3">
    <source>
        <dbReference type="EMBL" id="CCC47202.1"/>
    </source>
</evidence>
<gene>
    <name evidence="3" type="ORF">TVY486_0303780</name>
</gene>
<evidence type="ECO:0000256" key="1">
    <source>
        <dbReference type="SAM" id="Coils"/>
    </source>
</evidence>
<accession>G0TTC1</accession>
<dbReference type="VEuPathDB" id="TriTrypDB:TvY486_0303780"/>
<reference evidence="3" key="1">
    <citation type="journal article" date="2012" name="Proc. Natl. Acad. Sci. U.S.A.">
        <title>Antigenic diversity is generated by distinct evolutionary mechanisms in African trypanosome species.</title>
        <authorList>
            <person name="Jackson A.P."/>
            <person name="Berry A."/>
            <person name="Aslett M."/>
            <person name="Allison H.C."/>
            <person name="Burton P."/>
            <person name="Vavrova-Anderson J."/>
            <person name="Brown R."/>
            <person name="Browne H."/>
            <person name="Corton N."/>
            <person name="Hauser H."/>
            <person name="Gamble J."/>
            <person name="Gilderthorp R."/>
            <person name="Marcello L."/>
            <person name="McQuillan J."/>
            <person name="Otto T.D."/>
            <person name="Quail M.A."/>
            <person name="Sanders M.J."/>
            <person name="van Tonder A."/>
            <person name="Ginger M.L."/>
            <person name="Field M.C."/>
            <person name="Barry J.D."/>
            <person name="Hertz-Fowler C."/>
            <person name="Berriman M."/>
        </authorList>
    </citation>
    <scope>NUCLEOTIDE SEQUENCE</scope>
    <source>
        <strain evidence="3">Y486</strain>
    </source>
</reference>
<sequence length="946" mass="106301">MMRRMDLQWSRSNKAEEVICYIDKVREFTLVSKCFHKLLRCVKNRRQKTHLMRCAGMLKHHAIKKLVTAHFVRWMSNAQRRISGRLGECGLVKVVVFPRNQDFLNLCIRYLAKWRLWLRHVRQRRVSNVKLLQQKTQQGLVHRMFLTWERYLRDERGKRMESEVSRLVRERTRLKSYILELERRCEEHVATIDAVKRDVELLEERNKEQKLEFQEFERAVTEAVSRLDVSSKSGSPRGGRSPSVKALELGYTSAREGDGDVDVAKRSQVALLELVACIERARRVMQKLRSVIPENVPVPESLEDTADGVCLHVRKLSDTVAELSDELHSTRYIAVYLRTIVKRAWEKVADMVEQSPRYANNPQLAEKGPSGHLVGLGNGMCDVFDTTGKYSFAECHPDMVASYMARFDTLVAGKPPTASLVESLEDSLRQMGEMQKSLQEPAAELAEIKRKAGEYLDVLLNAVSDTVSTLRVWSTSRVSCQNATVGYKGMPEVGLGDGMELKVYELAASVRCESELVARTLFQMHNIVHPEKSARPLPLSDEEEDCGRNPLKVAGSVPCERLVSAVQRLHERYRETAAVSDTIISKLERLVPGATTVGETAEMDLNLGSNDDPSGYVALSPLSSASSASSAEGIGMGSLKQANSLLDAVRARVVRQEREINELQSAIQHGLTMLKVFLGDADVEDDDLRSENGVVDSNALVRRLLGTCAEVENFIVAVRTALEVVALRQYVAEVWDKSMSPSFHSIVTSAYSKVEKANTLSTQREEASQTCTLGFEAILGDYSELKSQVIKLQQQVSQMCRLVEAKDKRILQLEKESHDIQMRSLTLSCEGDDNNVNSATRFAVSVSVEEGAERRMVLGAKRLAVETITAMAGERMAACIGEVAELTMELYSRTSTVLEEVCDAWHTSRINFNSVAVARLQDLQDLREARHGILERLPDLLRLPYV</sequence>
<feature type="coiled-coil region" evidence="1">
    <location>
        <begin position="639"/>
        <end position="666"/>
    </location>
</feature>
<protein>
    <submittedName>
        <fullName evidence="3">Uncharacterized protein</fullName>
    </submittedName>
</protein>
<proteinExistence type="predicted"/>